<evidence type="ECO:0000256" key="4">
    <source>
        <dbReference type="ARBA" id="ARBA00022538"/>
    </source>
</evidence>
<dbReference type="EMBL" id="OV725078">
    <property type="protein sequence ID" value="CAH1392914.1"/>
    <property type="molecule type" value="Genomic_DNA"/>
</dbReference>
<dbReference type="GO" id="GO:0005743">
    <property type="term" value="C:mitochondrial inner membrane"/>
    <property type="evidence" value="ECO:0007669"/>
    <property type="project" value="UniProtKB-SubCell"/>
</dbReference>
<evidence type="ECO:0000256" key="8">
    <source>
        <dbReference type="ARBA" id="ARBA00022840"/>
    </source>
</evidence>
<evidence type="ECO:0000256" key="6">
    <source>
        <dbReference type="ARBA" id="ARBA00022741"/>
    </source>
</evidence>
<protein>
    <recommendedName>
        <fullName evidence="15">Mitochondrial potassium channel ATP-binding subunit</fullName>
    </recommendedName>
    <alternativeName>
        <fullName evidence="17">ATP-binding cassette sub-family B member 8, mitochondrial</fullName>
    </alternativeName>
    <alternativeName>
        <fullName evidence="16">Mitochondrial sulfonylurea-receptor</fullName>
    </alternativeName>
</protein>
<feature type="domain" description="ABC transporter" evidence="19">
    <location>
        <begin position="426"/>
        <end position="663"/>
    </location>
</feature>
<dbReference type="GO" id="GO:0005524">
    <property type="term" value="F:ATP binding"/>
    <property type="evidence" value="ECO:0007669"/>
    <property type="project" value="UniProtKB-KW"/>
</dbReference>
<dbReference type="SUPFAM" id="SSF52540">
    <property type="entry name" value="P-loop containing nucleoside triphosphate hydrolases"/>
    <property type="match status" value="1"/>
</dbReference>
<evidence type="ECO:0000256" key="9">
    <source>
        <dbReference type="ARBA" id="ARBA00022946"/>
    </source>
</evidence>
<keyword evidence="6" id="KW-0547">Nucleotide-binding</keyword>
<dbReference type="PROSITE" id="PS50929">
    <property type="entry name" value="ABC_TM1F"/>
    <property type="match status" value="1"/>
</dbReference>
<sequence>MVIRTPLSLLKFTIVIRSHYALQKNSISHCIIARSIQNIKKNPILRNTFKSNTLRVPVSIACFSATALAVKSPSIEKIIPEKKEVIRQTSSLYWRRLLKLIYSDIWLWLGALVAALGVAYINIIIPISLGNVVNIISTGEGHEYIPLRCLKLIGLYLAQGFGTFCYIALLSSAGERMAFKLRKELYQNLIKQDMEFFDSIRTAELLECVFTDVQEFKSSFKQCVSQGVKNIFQICGSIISLIKISPGMTLTIVTVVPPVVILGTLFGALLRKLSTAAQKQSVKVFTLCEETLSNIRTVRAFGNESLECERFACETKESSKLNTLLGHGIAFLQAGSNLFLNGLVLGTLYIGSQFIIIGNFSSGNLMSFLVTAQMIQKSFAQISMTFGHYLKGKQSFERICYYSSLEPLIPTEGGLKIPYHSFIPNIEFKDVTFAYPSRPTQAVLTKLNLSLPAGKTVAVVGASGNGKSTIALLLERFYDVNSGSITIGGVNISNLDPNWLRSSAIGIINQEPVLFATTIKENIKYGKPTASDEEVYEAARLANADEFIRSFPKGYETIVGERGVAISGGQKQRIAIARALIKKPAILILDEATSALDPEAEKVVQKTLEGICQGRTVLVIAHRLSTVKNADTIAVLQKGVILEMGSHEFLMNKKGVYYHLMNQENQKSRNYG</sequence>
<evidence type="ECO:0000259" key="20">
    <source>
        <dbReference type="PROSITE" id="PS50929"/>
    </source>
</evidence>
<dbReference type="Pfam" id="PF00005">
    <property type="entry name" value="ABC_tran"/>
    <property type="match status" value="1"/>
</dbReference>
<dbReference type="Pfam" id="PF00664">
    <property type="entry name" value="ABC_membrane"/>
    <property type="match status" value="1"/>
</dbReference>
<dbReference type="InterPro" id="IPR003593">
    <property type="entry name" value="AAA+_ATPase"/>
</dbReference>
<keyword evidence="7" id="KW-0999">Mitochondrion inner membrane</keyword>
<evidence type="ECO:0000256" key="13">
    <source>
        <dbReference type="ARBA" id="ARBA00023128"/>
    </source>
</evidence>
<dbReference type="PANTHER" id="PTHR43394:SF17">
    <property type="entry name" value="MITOCHONDRIAL POTASSIUM CHANNEL ATP-BINDING SUBUNIT"/>
    <property type="match status" value="1"/>
</dbReference>
<keyword evidence="9" id="KW-0809">Transit peptide</keyword>
<keyword evidence="12" id="KW-0406">Ion transport</keyword>
<dbReference type="InterPro" id="IPR011527">
    <property type="entry name" value="ABC1_TM_dom"/>
</dbReference>
<name>A0A9P0EDF4_NEZVI</name>
<evidence type="ECO:0000256" key="12">
    <source>
        <dbReference type="ARBA" id="ARBA00023065"/>
    </source>
</evidence>
<keyword evidence="5 18" id="KW-0812">Transmembrane</keyword>
<dbReference type="InterPro" id="IPR003439">
    <property type="entry name" value="ABC_transporter-like_ATP-bd"/>
</dbReference>
<dbReference type="Gene3D" id="1.20.1560.10">
    <property type="entry name" value="ABC transporter type 1, transmembrane domain"/>
    <property type="match status" value="1"/>
</dbReference>
<keyword evidence="11 18" id="KW-1133">Transmembrane helix</keyword>
<evidence type="ECO:0000256" key="5">
    <source>
        <dbReference type="ARBA" id="ARBA00022692"/>
    </source>
</evidence>
<evidence type="ECO:0000259" key="19">
    <source>
        <dbReference type="PROSITE" id="PS50893"/>
    </source>
</evidence>
<comment type="subcellular location">
    <subcellularLocation>
        <location evidence="1">Mitochondrion inner membrane</location>
        <topology evidence="1">Multi-pass membrane protein</topology>
    </subcellularLocation>
</comment>
<evidence type="ECO:0000256" key="14">
    <source>
        <dbReference type="ARBA" id="ARBA00023136"/>
    </source>
</evidence>
<dbReference type="CDD" id="cd18574">
    <property type="entry name" value="ABC_6TM_ABCB8_like"/>
    <property type="match status" value="1"/>
</dbReference>
<evidence type="ECO:0000256" key="11">
    <source>
        <dbReference type="ARBA" id="ARBA00022989"/>
    </source>
</evidence>
<evidence type="ECO:0000256" key="1">
    <source>
        <dbReference type="ARBA" id="ARBA00004448"/>
    </source>
</evidence>
<keyword evidence="14 18" id="KW-0472">Membrane</keyword>
<evidence type="ECO:0000256" key="18">
    <source>
        <dbReference type="SAM" id="Phobius"/>
    </source>
</evidence>
<reference evidence="21" key="1">
    <citation type="submission" date="2022-01" db="EMBL/GenBank/DDBJ databases">
        <authorList>
            <person name="King R."/>
        </authorList>
    </citation>
    <scope>NUCLEOTIDE SEQUENCE</scope>
</reference>
<dbReference type="Proteomes" id="UP001152798">
    <property type="component" value="Chromosome 2"/>
</dbReference>
<keyword evidence="3" id="KW-0813">Transport</keyword>
<dbReference type="GO" id="GO:0015421">
    <property type="term" value="F:ABC-type oligopeptide transporter activity"/>
    <property type="evidence" value="ECO:0007669"/>
    <property type="project" value="TreeGrafter"/>
</dbReference>
<evidence type="ECO:0000256" key="2">
    <source>
        <dbReference type="ARBA" id="ARBA00007577"/>
    </source>
</evidence>
<dbReference type="OrthoDB" id="6500128at2759"/>
<dbReference type="PROSITE" id="PS00211">
    <property type="entry name" value="ABC_TRANSPORTER_1"/>
    <property type="match status" value="1"/>
</dbReference>
<evidence type="ECO:0000313" key="22">
    <source>
        <dbReference type="Proteomes" id="UP001152798"/>
    </source>
</evidence>
<evidence type="ECO:0000256" key="17">
    <source>
        <dbReference type="ARBA" id="ARBA00042968"/>
    </source>
</evidence>
<dbReference type="InterPro" id="IPR027417">
    <property type="entry name" value="P-loop_NTPase"/>
</dbReference>
<dbReference type="Gene3D" id="3.40.50.300">
    <property type="entry name" value="P-loop containing nucleotide triphosphate hydrolases"/>
    <property type="match status" value="1"/>
</dbReference>
<keyword evidence="4" id="KW-0633">Potassium transport</keyword>
<dbReference type="SMART" id="SM00382">
    <property type="entry name" value="AAA"/>
    <property type="match status" value="1"/>
</dbReference>
<dbReference type="AlphaFoldDB" id="A0A9P0EDF4"/>
<accession>A0A9P0EDF4</accession>
<feature type="domain" description="ABC transmembrane type-1" evidence="20">
    <location>
        <begin position="109"/>
        <end position="391"/>
    </location>
</feature>
<evidence type="ECO:0000256" key="10">
    <source>
        <dbReference type="ARBA" id="ARBA00022958"/>
    </source>
</evidence>
<dbReference type="CDD" id="cd03249">
    <property type="entry name" value="ABC_MTABC3_MDL1_MDL2"/>
    <property type="match status" value="1"/>
</dbReference>
<feature type="transmembrane region" description="Helical" evidence="18">
    <location>
        <begin position="250"/>
        <end position="270"/>
    </location>
</feature>
<evidence type="ECO:0000256" key="3">
    <source>
        <dbReference type="ARBA" id="ARBA00022448"/>
    </source>
</evidence>
<dbReference type="PANTHER" id="PTHR43394">
    <property type="entry name" value="ATP-DEPENDENT PERMEASE MDL1, MITOCHONDRIAL"/>
    <property type="match status" value="1"/>
</dbReference>
<dbReference type="InterPro" id="IPR017871">
    <property type="entry name" value="ABC_transporter-like_CS"/>
</dbReference>
<evidence type="ECO:0000313" key="21">
    <source>
        <dbReference type="EMBL" id="CAH1392914.1"/>
    </source>
</evidence>
<keyword evidence="10" id="KW-0630">Potassium</keyword>
<dbReference type="InterPro" id="IPR036640">
    <property type="entry name" value="ABC1_TM_sf"/>
</dbReference>
<dbReference type="InterPro" id="IPR039421">
    <property type="entry name" value="Type_1_exporter"/>
</dbReference>
<dbReference type="PROSITE" id="PS50893">
    <property type="entry name" value="ABC_TRANSPORTER_2"/>
    <property type="match status" value="1"/>
</dbReference>
<evidence type="ECO:0000256" key="15">
    <source>
        <dbReference type="ARBA" id="ARBA00040439"/>
    </source>
</evidence>
<feature type="transmembrane region" description="Helical" evidence="18">
    <location>
        <begin position="105"/>
        <end position="133"/>
    </location>
</feature>
<feature type="transmembrane region" description="Helical" evidence="18">
    <location>
        <begin position="153"/>
        <end position="173"/>
    </location>
</feature>
<keyword evidence="13" id="KW-0496">Mitochondrion</keyword>
<proteinExistence type="inferred from homology"/>
<keyword evidence="8" id="KW-0067">ATP-binding</keyword>
<comment type="similarity">
    <text evidence="2">Belongs to the ABC transporter superfamily. ABCB family. Multidrug resistance exporter (TC 3.A.1.201) subfamily.</text>
</comment>
<dbReference type="FunFam" id="3.40.50.300:FF:000403">
    <property type="entry name" value="ATP-binding cassette sub-family B member 8, mitochondrial"/>
    <property type="match status" value="1"/>
</dbReference>
<evidence type="ECO:0000256" key="7">
    <source>
        <dbReference type="ARBA" id="ARBA00022792"/>
    </source>
</evidence>
<dbReference type="GO" id="GO:0090374">
    <property type="term" value="P:oligopeptide export from mitochondrion"/>
    <property type="evidence" value="ECO:0007669"/>
    <property type="project" value="TreeGrafter"/>
</dbReference>
<dbReference type="GO" id="GO:0016887">
    <property type="term" value="F:ATP hydrolysis activity"/>
    <property type="evidence" value="ECO:0007669"/>
    <property type="project" value="InterPro"/>
</dbReference>
<evidence type="ECO:0000256" key="16">
    <source>
        <dbReference type="ARBA" id="ARBA00041416"/>
    </source>
</evidence>
<dbReference type="SUPFAM" id="SSF90123">
    <property type="entry name" value="ABC transporter transmembrane region"/>
    <property type="match status" value="1"/>
</dbReference>
<gene>
    <name evidence="21" type="ORF">NEZAVI_LOCUS3661</name>
</gene>
<keyword evidence="22" id="KW-1185">Reference proteome</keyword>
<organism evidence="21 22">
    <name type="scientific">Nezara viridula</name>
    <name type="common">Southern green stink bug</name>
    <name type="synonym">Cimex viridulus</name>
    <dbReference type="NCBI Taxonomy" id="85310"/>
    <lineage>
        <taxon>Eukaryota</taxon>
        <taxon>Metazoa</taxon>
        <taxon>Ecdysozoa</taxon>
        <taxon>Arthropoda</taxon>
        <taxon>Hexapoda</taxon>
        <taxon>Insecta</taxon>
        <taxon>Pterygota</taxon>
        <taxon>Neoptera</taxon>
        <taxon>Paraneoptera</taxon>
        <taxon>Hemiptera</taxon>
        <taxon>Heteroptera</taxon>
        <taxon>Panheteroptera</taxon>
        <taxon>Pentatomomorpha</taxon>
        <taxon>Pentatomoidea</taxon>
        <taxon>Pentatomidae</taxon>
        <taxon>Pentatominae</taxon>
        <taxon>Nezara</taxon>
    </lineage>
</organism>
<dbReference type="GO" id="GO:0006813">
    <property type="term" value="P:potassium ion transport"/>
    <property type="evidence" value="ECO:0007669"/>
    <property type="project" value="UniProtKB-KW"/>
</dbReference>